<dbReference type="GO" id="GO:0016887">
    <property type="term" value="F:ATP hydrolysis activity"/>
    <property type="evidence" value="ECO:0007669"/>
    <property type="project" value="InterPro"/>
</dbReference>
<dbReference type="Pfam" id="PF14524">
    <property type="entry name" value="Wzt_C"/>
    <property type="match status" value="1"/>
</dbReference>
<dbReference type="CDD" id="cd03220">
    <property type="entry name" value="ABC_KpsT_Wzt"/>
    <property type="match status" value="1"/>
</dbReference>
<dbReference type="EMBL" id="NVQC01000022">
    <property type="protein sequence ID" value="PTL35855.1"/>
    <property type="molecule type" value="Genomic_DNA"/>
</dbReference>
<dbReference type="InterPro" id="IPR029439">
    <property type="entry name" value="Wzt_C"/>
</dbReference>
<accession>A0A2T4TXL9</accession>
<dbReference type="Gene3D" id="3.40.50.300">
    <property type="entry name" value="P-loop containing nucleotide triphosphate hydrolases"/>
    <property type="match status" value="1"/>
</dbReference>
<protein>
    <recommendedName>
        <fullName evidence="5">ABC transporter domain-containing protein</fullName>
    </recommendedName>
</protein>
<evidence type="ECO:0000259" key="5">
    <source>
        <dbReference type="PROSITE" id="PS50893"/>
    </source>
</evidence>
<dbReference type="InterPro" id="IPR003593">
    <property type="entry name" value="AAA+_ATPase"/>
</dbReference>
<gene>
    <name evidence="6" type="ORF">CLG94_08880</name>
</gene>
<proteinExistence type="inferred from homology"/>
<sequence length="445" mass="49485">MGGRRPPGIDRCDRLSRGLSCLYPDATCLCRRALMFAIEAQQLSKVYRIYANPKDRLKEFLSRGRRRYHQEFWALHDASFHVGGGSTLGLIGDNGAGKSTLLQLVAGVLRPSSGQIRTQGRISTILELGTGFNPEFTGRENALMSGTIMGIPPKEMARRLPEIAAFAEIGDFIDRPVKLYSSGMYVRLAFAVVTSVDPDVLIIDEALSVGDQYFQKRCIDRIEAFRKAGKTILFCSHNLYQIRLIADEALWLKDGRIAEAGEASRVVGCYESYLREREIPRESTPAQDRGPTAFPWICRVQLSRDGDDAPRDQFVTGEDLTVTVEYEVPQSPTVVHVAVLIHRNDDVMVFATGTHVADVAPSTCSGSVQLRFPRLALLAGSYDVSVSLLDEHGLHIYDRRPREFKFEVIHNIKALGLCYLEHHWEVEAVAVNGAPAVVRPGQLRA</sequence>
<dbReference type="InterPro" id="IPR050683">
    <property type="entry name" value="Bact_Polysacc_Export_ATP-bd"/>
</dbReference>
<keyword evidence="7" id="KW-1185">Reference proteome</keyword>
<dbReference type="InterPro" id="IPR015860">
    <property type="entry name" value="ABC_transpr_TagH-like"/>
</dbReference>
<evidence type="ECO:0000313" key="7">
    <source>
        <dbReference type="Proteomes" id="UP000241436"/>
    </source>
</evidence>
<dbReference type="PROSITE" id="PS50893">
    <property type="entry name" value="ABC_TRANSPORTER_2"/>
    <property type="match status" value="1"/>
</dbReference>
<evidence type="ECO:0000256" key="1">
    <source>
        <dbReference type="ARBA" id="ARBA00005417"/>
    </source>
</evidence>
<keyword evidence="2" id="KW-0813">Transport</keyword>
<dbReference type="GO" id="GO:0140359">
    <property type="term" value="F:ABC-type transporter activity"/>
    <property type="evidence" value="ECO:0007669"/>
    <property type="project" value="InterPro"/>
</dbReference>
<evidence type="ECO:0000256" key="4">
    <source>
        <dbReference type="ARBA" id="ARBA00022840"/>
    </source>
</evidence>
<comment type="similarity">
    <text evidence="1">Belongs to the ABC transporter superfamily.</text>
</comment>
<dbReference type="AlphaFoldDB" id="A0A2T4TXL9"/>
<evidence type="ECO:0000313" key="6">
    <source>
        <dbReference type="EMBL" id="PTL35855.1"/>
    </source>
</evidence>
<feature type="domain" description="ABC transporter" evidence="5">
    <location>
        <begin position="55"/>
        <end position="279"/>
    </location>
</feature>
<dbReference type="InterPro" id="IPR027417">
    <property type="entry name" value="P-loop_NTPase"/>
</dbReference>
<keyword evidence="4" id="KW-0067">ATP-binding</keyword>
<evidence type="ECO:0000256" key="2">
    <source>
        <dbReference type="ARBA" id="ARBA00022448"/>
    </source>
</evidence>
<keyword evidence="3" id="KW-0547">Nucleotide-binding</keyword>
<reference evidence="6 7" key="1">
    <citation type="submission" date="2017-09" db="EMBL/GenBank/DDBJ databases">
        <title>Bloom of a denitrifying methanotroph, Candidatus Methylomirabilis limnetica, in a deep stratified lake.</title>
        <authorList>
            <person name="Graf J.S."/>
            <person name="Marchant H.K."/>
            <person name="Tienken D."/>
            <person name="Hach P.F."/>
            <person name="Brand A."/>
            <person name="Schubert C.J."/>
            <person name="Kuypers M.M."/>
            <person name="Milucka J."/>
        </authorList>
    </citation>
    <scope>NUCLEOTIDE SEQUENCE [LARGE SCALE GENOMIC DNA]</scope>
    <source>
        <strain evidence="6 7">Zug</strain>
    </source>
</reference>
<dbReference type="Pfam" id="PF00005">
    <property type="entry name" value="ABC_tran"/>
    <property type="match status" value="1"/>
</dbReference>
<name>A0A2T4TXL9_9BACT</name>
<dbReference type="Proteomes" id="UP000241436">
    <property type="component" value="Unassembled WGS sequence"/>
</dbReference>
<dbReference type="CDD" id="cd10147">
    <property type="entry name" value="Wzt_C-like"/>
    <property type="match status" value="1"/>
</dbReference>
<dbReference type="SMART" id="SM00382">
    <property type="entry name" value="AAA"/>
    <property type="match status" value="1"/>
</dbReference>
<dbReference type="GO" id="GO:0005524">
    <property type="term" value="F:ATP binding"/>
    <property type="evidence" value="ECO:0007669"/>
    <property type="project" value="UniProtKB-KW"/>
</dbReference>
<reference evidence="7" key="2">
    <citation type="journal article" date="2018" name="Environ. Microbiol.">
        <title>Bloom of a denitrifying methanotroph, 'Candidatus Methylomirabilis limnetica', in a deep stratified lake.</title>
        <authorList>
            <person name="Graf J.S."/>
            <person name="Mayr M.J."/>
            <person name="Marchant H.K."/>
            <person name="Tienken D."/>
            <person name="Hach P.F."/>
            <person name="Brand A."/>
            <person name="Schubert C.J."/>
            <person name="Kuypers M.M."/>
            <person name="Milucka J."/>
        </authorList>
    </citation>
    <scope>NUCLEOTIDE SEQUENCE [LARGE SCALE GENOMIC DNA]</scope>
    <source>
        <strain evidence="7">Zug</strain>
    </source>
</reference>
<evidence type="ECO:0000256" key="3">
    <source>
        <dbReference type="ARBA" id="ARBA00022741"/>
    </source>
</evidence>
<dbReference type="Gene3D" id="2.70.50.60">
    <property type="entry name" value="abc- transporter (atp binding component) like domain"/>
    <property type="match status" value="1"/>
</dbReference>
<dbReference type="GO" id="GO:0016020">
    <property type="term" value="C:membrane"/>
    <property type="evidence" value="ECO:0007669"/>
    <property type="project" value="InterPro"/>
</dbReference>
<dbReference type="InterPro" id="IPR003439">
    <property type="entry name" value="ABC_transporter-like_ATP-bd"/>
</dbReference>
<dbReference type="PANTHER" id="PTHR46743:SF2">
    <property type="entry name" value="TEICHOIC ACIDS EXPORT ATP-BINDING PROTEIN TAGH"/>
    <property type="match status" value="1"/>
</dbReference>
<organism evidence="6 7">
    <name type="scientific">Candidatus Methylomirabilis limnetica</name>
    <dbReference type="NCBI Taxonomy" id="2033718"/>
    <lineage>
        <taxon>Bacteria</taxon>
        <taxon>Candidatus Methylomirabilota</taxon>
        <taxon>Candidatus Methylomirabilia</taxon>
        <taxon>Candidatus Methylomirabilales</taxon>
        <taxon>Candidatus Methylomirabilaceae</taxon>
        <taxon>Candidatus Methylomirabilis</taxon>
    </lineage>
</organism>
<comment type="caution">
    <text evidence="6">The sequence shown here is derived from an EMBL/GenBank/DDBJ whole genome shotgun (WGS) entry which is preliminary data.</text>
</comment>
<dbReference type="SUPFAM" id="SSF52540">
    <property type="entry name" value="P-loop containing nucleoside triphosphate hydrolases"/>
    <property type="match status" value="1"/>
</dbReference>
<dbReference type="PANTHER" id="PTHR46743">
    <property type="entry name" value="TEICHOIC ACIDS EXPORT ATP-BINDING PROTEIN TAGH"/>
    <property type="match status" value="1"/>
</dbReference>